<dbReference type="KEGG" id="sre:PTSG_09662"/>
<dbReference type="EMBL" id="GL832980">
    <property type="protein sequence ID" value="EGD78024.1"/>
    <property type="molecule type" value="Genomic_DNA"/>
</dbReference>
<protein>
    <submittedName>
        <fullName evidence="2">Uncharacterized protein</fullName>
    </submittedName>
</protein>
<dbReference type="InterPro" id="IPR007877">
    <property type="entry name" value="DUF707"/>
</dbReference>
<keyword evidence="3" id="KW-1185">Reference proteome</keyword>
<dbReference type="PANTHER" id="PTHR31210:SF43">
    <property type="entry name" value="STORAGE PROTEIN-RELATED"/>
    <property type="match status" value="1"/>
</dbReference>
<dbReference type="GeneID" id="16070638"/>
<evidence type="ECO:0000256" key="1">
    <source>
        <dbReference type="SAM" id="MobiDB-lite"/>
    </source>
</evidence>
<reference evidence="2" key="1">
    <citation type="submission" date="2009-08" db="EMBL/GenBank/DDBJ databases">
        <title>Annotation of Salpingoeca rosetta.</title>
        <authorList>
            <consortium name="The Broad Institute Genome Sequencing Platform"/>
            <person name="Russ C."/>
            <person name="Cuomo C."/>
            <person name="Burger G."/>
            <person name="Gray M.W."/>
            <person name="Holland P.W.H."/>
            <person name="King N."/>
            <person name="Lang F.B.F."/>
            <person name="Roger A.J."/>
            <person name="Ruiz-Trillo I."/>
            <person name="Young S.K."/>
            <person name="Zeng Q."/>
            <person name="Gargeya S."/>
            <person name="Alvarado L."/>
            <person name="Berlin A."/>
            <person name="Chapman S.B."/>
            <person name="Chen Z."/>
            <person name="Freedman E."/>
            <person name="Gellesch M."/>
            <person name="Goldberg J."/>
            <person name="Griggs A."/>
            <person name="Gujja S."/>
            <person name="Heilman E."/>
            <person name="Heiman D."/>
            <person name="Howarth C."/>
            <person name="Mehta T."/>
            <person name="Neiman D."/>
            <person name="Pearson M."/>
            <person name="Roberts A."/>
            <person name="Saif S."/>
            <person name="Shea T."/>
            <person name="Shenoy N."/>
            <person name="Sisk P."/>
            <person name="Stolte C."/>
            <person name="Sykes S."/>
            <person name="White J."/>
            <person name="Yandava C."/>
            <person name="Haas B."/>
            <person name="Nusbaum C."/>
            <person name="Birren B."/>
        </authorList>
    </citation>
    <scope>NUCLEOTIDE SEQUENCE [LARGE SCALE GENOMIC DNA]</scope>
    <source>
        <strain evidence="2">ATCC 50818</strain>
    </source>
</reference>
<dbReference type="OMA" id="DYKWCAY"/>
<dbReference type="OrthoDB" id="9972645at2759"/>
<sequence>MQLLAGGGRRRRPWTLAGPALVLALVVLVVMSDRPYMASQKRPGTGPKHNLVQQQQQRQQAPREQGRPWGKVLVGMTVGKKCRARVEQMLEDWGRTQFNYMFFVYDGTDWSALEALDGVTVLQTRALKMHHYKANVPPERVDGYDFFLLLDCDVGLAHFDVHSFLDIQWERQIPIAQPSVAWGELRDRSSDHRVCRNVPGPHYGRWTTFIECGPFVSFMADAWRCVYDLVQGDLGSGWGLDYKWCAYARDVCRLRPALKGPIRTSPDDGGRVCAVIDAQVVDHLDERTAFGRLGSNYQPRQDAVEFERRFPDVESTTLTNCLCACDCRGGPLRSVWNTFVRSTQVFGVWNFLQCECRF</sequence>
<dbReference type="Pfam" id="PF05212">
    <property type="entry name" value="DUF707"/>
    <property type="match status" value="1"/>
</dbReference>
<dbReference type="STRING" id="946362.F2ULM5"/>
<name>F2ULM5_SALR5</name>
<feature type="region of interest" description="Disordered" evidence="1">
    <location>
        <begin position="38"/>
        <end position="66"/>
    </location>
</feature>
<proteinExistence type="predicted"/>
<dbReference type="Proteomes" id="UP000007799">
    <property type="component" value="Unassembled WGS sequence"/>
</dbReference>
<dbReference type="InParanoid" id="F2ULM5"/>
<dbReference type="eggNOG" id="ENOG502QQAA">
    <property type="taxonomic scope" value="Eukaryota"/>
</dbReference>
<dbReference type="RefSeq" id="XP_004990086.1">
    <property type="nucleotide sequence ID" value="XM_004990029.1"/>
</dbReference>
<dbReference type="AlphaFoldDB" id="F2ULM5"/>
<accession>F2ULM5</accession>
<organism evidence="3">
    <name type="scientific">Salpingoeca rosetta (strain ATCC 50818 / BSB-021)</name>
    <dbReference type="NCBI Taxonomy" id="946362"/>
    <lineage>
        <taxon>Eukaryota</taxon>
        <taxon>Choanoflagellata</taxon>
        <taxon>Craspedida</taxon>
        <taxon>Salpingoecidae</taxon>
        <taxon>Salpingoeca</taxon>
    </lineage>
</organism>
<dbReference type="PANTHER" id="PTHR31210">
    <property type="entry name" value="OS06G0731900 PROTEIN"/>
    <property type="match status" value="1"/>
</dbReference>
<gene>
    <name evidence="2" type="ORF">PTSG_09662</name>
</gene>
<evidence type="ECO:0000313" key="3">
    <source>
        <dbReference type="Proteomes" id="UP000007799"/>
    </source>
</evidence>
<evidence type="ECO:0000313" key="2">
    <source>
        <dbReference type="EMBL" id="EGD78024.1"/>
    </source>
</evidence>